<keyword evidence="3" id="KW-1185">Reference proteome</keyword>
<dbReference type="RefSeq" id="XP_002767761.1">
    <property type="nucleotide sequence ID" value="XM_002767715.1"/>
</dbReference>
<evidence type="ECO:0000313" key="2">
    <source>
        <dbReference type="EMBL" id="EER00479.1"/>
    </source>
</evidence>
<feature type="signal peptide" evidence="1">
    <location>
        <begin position="1"/>
        <end position="20"/>
    </location>
</feature>
<dbReference type="AlphaFoldDB" id="C5LS07"/>
<accession>C5LS07</accession>
<feature type="chain" id="PRO_5002955238" description="Peptidase A1 domain-containing protein" evidence="1">
    <location>
        <begin position="21"/>
        <end position="190"/>
    </location>
</feature>
<organism evidence="3">
    <name type="scientific">Perkinsus marinus (strain ATCC 50983 / TXsc)</name>
    <dbReference type="NCBI Taxonomy" id="423536"/>
    <lineage>
        <taxon>Eukaryota</taxon>
        <taxon>Sar</taxon>
        <taxon>Alveolata</taxon>
        <taxon>Perkinsozoa</taxon>
        <taxon>Perkinsea</taxon>
        <taxon>Perkinsida</taxon>
        <taxon>Perkinsidae</taxon>
        <taxon>Perkinsus</taxon>
    </lineage>
</organism>
<dbReference type="Proteomes" id="UP000007800">
    <property type="component" value="Unassembled WGS sequence"/>
</dbReference>
<dbReference type="EMBL" id="GG685006">
    <property type="protein sequence ID" value="EER00479.1"/>
    <property type="molecule type" value="Genomic_DNA"/>
</dbReference>
<reference evidence="2 3" key="1">
    <citation type="submission" date="2008-07" db="EMBL/GenBank/DDBJ databases">
        <authorList>
            <person name="El-Sayed N."/>
            <person name="Caler E."/>
            <person name="Inman J."/>
            <person name="Amedeo P."/>
            <person name="Hass B."/>
            <person name="Wortman J."/>
        </authorList>
    </citation>
    <scope>NUCLEOTIDE SEQUENCE [LARGE SCALE GENOMIC DNA]</scope>
    <source>
        <strain evidence="3">ATCC 50983 / TXsc</strain>
    </source>
</reference>
<dbReference type="Gene3D" id="2.40.70.10">
    <property type="entry name" value="Acid Proteases"/>
    <property type="match status" value="1"/>
</dbReference>
<protein>
    <recommendedName>
        <fullName evidence="4">Peptidase A1 domain-containing protein</fullName>
    </recommendedName>
</protein>
<dbReference type="SUPFAM" id="SSF50630">
    <property type="entry name" value="Acid proteases"/>
    <property type="match status" value="1"/>
</dbReference>
<gene>
    <name evidence="2" type="ORF">Pmar_PMAR018362</name>
</gene>
<proteinExistence type="predicted"/>
<evidence type="ECO:0000256" key="1">
    <source>
        <dbReference type="SAM" id="SignalP"/>
    </source>
</evidence>
<dbReference type="InParanoid" id="C5LS07"/>
<sequence>METCLYLSHLAFLIAQEVAALLHFDIINNRVSMTLDGHTVKLFLDSATPEWLVMSGEAYEKSNGVGACRELETGCYFCPPTYPCDDVLERPRTTIKYADEDTVEYVSHTGTLSIGNMTDIEVKFDLIISFQSPLRGAPPQGILGLALGNREHPSMLDQLKMLRVIKEVSVAIEANCFLAVAHGVWQNFIQ</sequence>
<dbReference type="OMA" id="IEANCFL"/>
<dbReference type="OrthoDB" id="416797at2759"/>
<dbReference type="InterPro" id="IPR021109">
    <property type="entry name" value="Peptidase_aspartic_dom_sf"/>
</dbReference>
<name>C5LS07_PERM5</name>
<evidence type="ECO:0000313" key="3">
    <source>
        <dbReference type="Proteomes" id="UP000007800"/>
    </source>
</evidence>
<keyword evidence="1" id="KW-0732">Signal</keyword>
<dbReference type="GeneID" id="9043553"/>
<evidence type="ECO:0008006" key="4">
    <source>
        <dbReference type="Google" id="ProtNLM"/>
    </source>
</evidence>